<dbReference type="HOGENOM" id="CLU_3175989_0_0_1"/>
<proteinExistence type="predicted"/>
<organism evidence="2 3">
    <name type="scientific">Tetranychus urticae</name>
    <name type="common">Two-spotted spider mite</name>
    <dbReference type="NCBI Taxonomy" id="32264"/>
    <lineage>
        <taxon>Eukaryota</taxon>
        <taxon>Metazoa</taxon>
        <taxon>Ecdysozoa</taxon>
        <taxon>Arthropoda</taxon>
        <taxon>Chelicerata</taxon>
        <taxon>Arachnida</taxon>
        <taxon>Acari</taxon>
        <taxon>Acariformes</taxon>
        <taxon>Trombidiformes</taxon>
        <taxon>Prostigmata</taxon>
        <taxon>Eleutherengona</taxon>
        <taxon>Raphignathae</taxon>
        <taxon>Tetranychoidea</taxon>
        <taxon>Tetranychidae</taxon>
        <taxon>Tetranychus</taxon>
    </lineage>
</organism>
<dbReference type="EMBL" id="CAEY01000458">
    <property type="status" value="NOT_ANNOTATED_CDS"/>
    <property type="molecule type" value="Genomic_DNA"/>
</dbReference>
<evidence type="ECO:0000313" key="3">
    <source>
        <dbReference type="Proteomes" id="UP000015104"/>
    </source>
</evidence>
<keyword evidence="1" id="KW-0472">Membrane</keyword>
<evidence type="ECO:0000313" key="2">
    <source>
        <dbReference type="EnsemblMetazoa" id="tetur01g08900.1"/>
    </source>
</evidence>
<accession>T1JS15</accession>
<dbReference type="Proteomes" id="UP000015104">
    <property type="component" value="Unassembled WGS sequence"/>
</dbReference>
<feature type="transmembrane region" description="Helical" evidence="1">
    <location>
        <begin position="20"/>
        <end position="41"/>
    </location>
</feature>
<evidence type="ECO:0000256" key="1">
    <source>
        <dbReference type="SAM" id="Phobius"/>
    </source>
</evidence>
<keyword evidence="1" id="KW-0812">Transmembrane</keyword>
<reference evidence="2" key="2">
    <citation type="submission" date="2015-06" db="UniProtKB">
        <authorList>
            <consortium name="EnsemblMetazoa"/>
        </authorList>
    </citation>
    <scope>IDENTIFICATION</scope>
</reference>
<protein>
    <submittedName>
        <fullName evidence="2">Uncharacterized protein</fullName>
    </submittedName>
</protein>
<dbReference type="AlphaFoldDB" id="T1JS15"/>
<dbReference type="EnsemblMetazoa" id="tetur01g08900.1">
    <property type="protein sequence ID" value="tetur01g08900.1"/>
    <property type="gene ID" value="tetur01g08900"/>
</dbReference>
<reference evidence="3" key="1">
    <citation type="submission" date="2011-08" db="EMBL/GenBank/DDBJ databases">
        <authorList>
            <person name="Rombauts S."/>
        </authorList>
    </citation>
    <scope>NUCLEOTIDE SEQUENCE</scope>
    <source>
        <strain evidence="3">London</strain>
    </source>
</reference>
<keyword evidence="1" id="KW-1133">Transmembrane helix</keyword>
<sequence>MGADNGSPGRFTGYMAVFRISSNLVNIEFTIVWITMSFVLIEAVNLN</sequence>
<name>T1JS15_TETUR</name>
<keyword evidence="3" id="KW-1185">Reference proteome</keyword>